<feature type="compositionally biased region" description="Basic and acidic residues" evidence="1">
    <location>
        <begin position="265"/>
        <end position="279"/>
    </location>
</feature>
<dbReference type="PRINTS" id="PR00095">
    <property type="entry name" value="ANTSNTHASEI"/>
</dbReference>
<feature type="domain" description="Chorismate-utilising enzyme C-terminal" evidence="2">
    <location>
        <begin position="176"/>
        <end position="440"/>
    </location>
</feature>
<dbReference type="Pfam" id="PF00425">
    <property type="entry name" value="Chorismate_bind"/>
    <property type="match status" value="1"/>
</dbReference>
<dbReference type="EMBL" id="NBXA01000018">
    <property type="protein sequence ID" value="RFA13361.1"/>
    <property type="molecule type" value="Genomic_DNA"/>
</dbReference>
<evidence type="ECO:0000313" key="4">
    <source>
        <dbReference type="Proteomes" id="UP000256709"/>
    </source>
</evidence>
<dbReference type="AlphaFoldDB" id="A0A3E0VUD5"/>
<accession>A0A3E0VUD5</accession>
<evidence type="ECO:0000259" key="2">
    <source>
        <dbReference type="Pfam" id="PF00425"/>
    </source>
</evidence>
<dbReference type="InterPro" id="IPR019999">
    <property type="entry name" value="Anth_synth_I-like"/>
</dbReference>
<sequence>MTVRVLRHRLGGSYSAAEVFRVLHGDDSEVFWLDGGECSYVGAGEAWYPGPGSGEAGVLADVQQELAEPGAPMLGLVGWFGYELLAETVGVDAPSLAVVRRSRGADAAFLRVTRMVAVTAGGSAELVAAGERWEGELGLWRRDVVTRLAEVEARGERVDGEQHEGAPRTVSWRESDEEYLANIASCQEAIRAGEAYVLNLTTEARVAGAFDPVAVYDRLRADAPSEHGALLRIGGVSLLSSSPELFVDVEPGGGVRTSPVKGTRARAEHPEADRAAADELGADPKERAENTMIVDLMRNDFARVCVLGSVRVVSLLEVQTQAQVHQLVSSIEGRLRPGLGVVDLLRAAFPAGSMTGAPKRSAIEILDRLEGRARGLYAGAFGFLGVDEWGADGRRTKGRAELAMTIRSIVIEGDAATVGVGGGVTALSDPQAELAEMKLKAAALLRALGADIG</sequence>
<dbReference type="InterPro" id="IPR015890">
    <property type="entry name" value="Chorismate_C"/>
</dbReference>
<dbReference type="GO" id="GO:0000162">
    <property type="term" value="P:L-tryptophan biosynthetic process"/>
    <property type="evidence" value="ECO:0007669"/>
    <property type="project" value="TreeGrafter"/>
</dbReference>
<feature type="region of interest" description="Disordered" evidence="1">
    <location>
        <begin position="250"/>
        <end position="279"/>
    </location>
</feature>
<dbReference type="GO" id="GO:0005737">
    <property type="term" value="C:cytoplasm"/>
    <property type="evidence" value="ECO:0007669"/>
    <property type="project" value="TreeGrafter"/>
</dbReference>
<dbReference type="RefSeq" id="WP_116282781.1">
    <property type="nucleotide sequence ID" value="NZ_NBXA01000018.1"/>
</dbReference>
<comment type="caution">
    <text evidence="3">The sequence shown here is derived from an EMBL/GenBank/DDBJ whole genome shotgun (WGS) entry which is preliminary data.</text>
</comment>
<proteinExistence type="predicted"/>
<dbReference type="GO" id="GO:0046820">
    <property type="term" value="F:4-amino-4-deoxychorismate synthase activity"/>
    <property type="evidence" value="ECO:0007669"/>
    <property type="project" value="TreeGrafter"/>
</dbReference>
<reference evidence="3 4" key="1">
    <citation type="submission" date="2017-04" db="EMBL/GenBank/DDBJ databases">
        <title>Comparative genome analysis of Subtercola boreus.</title>
        <authorList>
            <person name="Cho Y.-J."/>
            <person name="Cho A."/>
            <person name="Kim O.-S."/>
            <person name="Lee J.-I."/>
        </authorList>
    </citation>
    <scope>NUCLEOTIDE SEQUENCE [LARGE SCALE GENOMIC DNA]</scope>
    <source>
        <strain evidence="3 4">P27444</strain>
    </source>
</reference>
<dbReference type="Gene3D" id="3.60.120.10">
    <property type="entry name" value="Anthranilate synthase"/>
    <property type="match status" value="1"/>
</dbReference>
<organism evidence="3 4">
    <name type="scientific">Subtercola boreus</name>
    <dbReference type="NCBI Taxonomy" id="120213"/>
    <lineage>
        <taxon>Bacteria</taxon>
        <taxon>Bacillati</taxon>
        <taxon>Actinomycetota</taxon>
        <taxon>Actinomycetes</taxon>
        <taxon>Micrococcales</taxon>
        <taxon>Microbacteriaceae</taxon>
        <taxon>Subtercola</taxon>
    </lineage>
</organism>
<dbReference type="InterPro" id="IPR005801">
    <property type="entry name" value="ADC_synthase"/>
</dbReference>
<evidence type="ECO:0000256" key="1">
    <source>
        <dbReference type="SAM" id="MobiDB-lite"/>
    </source>
</evidence>
<dbReference type="SUPFAM" id="SSF56322">
    <property type="entry name" value="ADC synthase"/>
    <property type="match status" value="1"/>
</dbReference>
<name>A0A3E0VUD5_9MICO</name>
<dbReference type="Proteomes" id="UP000256709">
    <property type="component" value="Unassembled WGS sequence"/>
</dbReference>
<evidence type="ECO:0000313" key="3">
    <source>
        <dbReference type="EMBL" id="RFA13361.1"/>
    </source>
</evidence>
<gene>
    <name evidence="3" type="ORF">B7R21_08350</name>
</gene>
<dbReference type="GO" id="GO:0008153">
    <property type="term" value="P:4-aminobenzoate biosynthetic process"/>
    <property type="evidence" value="ECO:0007669"/>
    <property type="project" value="TreeGrafter"/>
</dbReference>
<dbReference type="PANTHER" id="PTHR11236">
    <property type="entry name" value="AMINOBENZOATE/ANTHRANILATE SYNTHASE"/>
    <property type="match status" value="1"/>
</dbReference>
<dbReference type="OrthoDB" id="3518032at2"/>
<dbReference type="PANTHER" id="PTHR11236:SF18">
    <property type="entry name" value="AMINODEOXYCHORISMATE SYNTHASE"/>
    <property type="match status" value="1"/>
</dbReference>
<protein>
    <recommendedName>
        <fullName evidence="2">Chorismate-utilising enzyme C-terminal domain-containing protein</fullName>
    </recommendedName>
</protein>